<feature type="transmembrane region" description="Helical" evidence="1">
    <location>
        <begin position="113"/>
        <end position="135"/>
    </location>
</feature>
<name>A0A6N7X252_9FIRM</name>
<keyword evidence="1" id="KW-0472">Membrane</keyword>
<feature type="transmembrane region" description="Helical" evidence="1">
    <location>
        <begin position="141"/>
        <end position="161"/>
    </location>
</feature>
<dbReference type="AlphaFoldDB" id="A0A6N7X252"/>
<reference evidence="2 3" key="1">
    <citation type="submission" date="2019-08" db="EMBL/GenBank/DDBJ databases">
        <title>In-depth cultivation of the pig gut microbiome towards novel bacterial diversity and tailored functional studies.</title>
        <authorList>
            <person name="Wylensek D."/>
            <person name="Hitch T.C.A."/>
            <person name="Clavel T."/>
        </authorList>
    </citation>
    <scope>NUCLEOTIDE SEQUENCE [LARGE SCALE GENOMIC DNA]</scope>
    <source>
        <strain evidence="2 3">WCA-SAB-591-4A-A</strain>
    </source>
</reference>
<keyword evidence="1" id="KW-0812">Transmembrane</keyword>
<evidence type="ECO:0000256" key="1">
    <source>
        <dbReference type="SAM" id="Phobius"/>
    </source>
</evidence>
<dbReference type="EMBL" id="VUNE01000005">
    <property type="protein sequence ID" value="MST63078.1"/>
    <property type="molecule type" value="Genomic_DNA"/>
</dbReference>
<evidence type="ECO:0000313" key="2">
    <source>
        <dbReference type="EMBL" id="MST63078.1"/>
    </source>
</evidence>
<keyword evidence="1" id="KW-1133">Transmembrane helix</keyword>
<sequence>MSNKKDLVDIEFKDILKNSMTEINPLKEDRFFCIILFVSLFAYIIFFIGEENTTSRFIEINSIMFETGIALFALGMTIYTFLMSFSVKATLLELSKREYPKEEKNYLNKFLNCFESTLVLLFVLCFYTFLIRLISIDMLRMILVITGKLVPAIVTFVYLFISIRIIYEVKNLLYNAYIFIRFNVKQMFNNY</sequence>
<feature type="transmembrane region" description="Helical" evidence="1">
    <location>
        <begin position="31"/>
        <end position="49"/>
    </location>
</feature>
<accession>A0A6N7X252</accession>
<keyword evidence="3" id="KW-1185">Reference proteome</keyword>
<protein>
    <submittedName>
        <fullName evidence="2">Uncharacterized protein</fullName>
    </submittedName>
</protein>
<proteinExistence type="predicted"/>
<dbReference type="Proteomes" id="UP000440713">
    <property type="component" value="Unassembled WGS sequence"/>
</dbReference>
<comment type="caution">
    <text evidence="2">The sequence shown here is derived from an EMBL/GenBank/DDBJ whole genome shotgun (WGS) entry which is preliminary data.</text>
</comment>
<feature type="transmembrane region" description="Helical" evidence="1">
    <location>
        <begin position="69"/>
        <end position="92"/>
    </location>
</feature>
<organism evidence="2 3">
    <name type="scientific">Peptostreptococcus porci</name>
    <dbReference type="NCBI Taxonomy" id="2652282"/>
    <lineage>
        <taxon>Bacteria</taxon>
        <taxon>Bacillati</taxon>
        <taxon>Bacillota</taxon>
        <taxon>Clostridia</taxon>
        <taxon>Peptostreptococcales</taxon>
        <taxon>Peptostreptococcaceae</taxon>
        <taxon>Peptostreptococcus</taxon>
    </lineage>
</organism>
<dbReference type="RefSeq" id="WP_154538555.1">
    <property type="nucleotide sequence ID" value="NZ_JAXFFP010000004.1"/>
</dbReference>
<evidence type="ECO:0000313" key="3">
    <source>
        <dbReference type="Proteomes" id="UP000440713"/>
    </source>
</evidence>
<gene>
    <name evidence="2" type="ORF">FYJ71_09040</name>
</gene>